<protein>
    <submittedName>
        <fullName evidence="2">Uncharacterized protein</fullName>
    </submittedName>
</protein>
<evidence type="ECO:0000313" key="3">
    <source>
        <dbReference type="Proteomes" id="UP001218218"/>
    </source>
</evidence>
<organism evidence="2 3">
    <name type="scientific">Mycena albidolilacea</name>
    <dbReference type="NCBI Taxonomy" id="1033008"/>
    <lineage>
        <taxon>Eukaryota</taxon>
        <taxon>Fungi</taxon>
        <taxon>Dikarya</taxon>
        <taxon>Basidiomycota</taxon>
        <taxon>Agaricomycotina</taxon>
        <taxon>Agaricomycetes</taxon>
        <taxon>Agaricomycetidae</taxon>
        <taxon>Agaricales</taxon>
        <taxon>Marasmiineae</taxon>
        <taxon>Mycenaceae</taxon>
        <taxon>Mycena</taxon>
    </lineage>
</organism>
<evidence type="ECO:0000313" key="2">
    <source>
        <dbReference type="EMBL" id="KAJ7323339.1"/>
    </source>
</evidence>
<gene>
    <name evidence="2" type="ORF">DFH08DRAFT_1085502</name>
</gene>
<feature type="compositionally biased region" description="Acidic residues" evidence="1">
    <location>
        <begin position="398"/>
        <end position="412"/>
    </location>
</feature>
<dbReference type="Proteomes" id="UP001218218">
    <property type="component" value="Unassembled WGS sequence"/>
</dbReference>
<comment type="caution">
    <text evidence="2">The sequence shown here is derived from an EMBL/GenBank/DDBJ whole genome shotgun (WGS) entry which is preliminary data.</text>
</comment>
<feature type="region of interest" description="Disordered" evidence="1">
    <location>
        <begin position="1"/>
        <end position="24"/>
    </location>
</feature>
<accession>A0AAD6ZI92</accession>
<feature type="compositionally biased region" description="Basic and acidic residues" evidence="1">
    <location>
        <begin position="9"/>
        <end position="24"/>
    </location>
</feature>
<feature type="region of interest" description="Disordered" evidence="1">
    <location>
        <begin position="391"/>
        <end position="412"/>
    </location>
</feature>
<sequence length="412" mass="46651">MPPEKTKKKSSDMHHLTRDDVSPEDKPLHTAFNLHIRALCQLLKASDIPSTPSDETMRAVRERIGSADALAELKAKIRAAKSFNEGVNMAQALRRTVNIHRTPIAKNIGRIKDSLLRTMFSAVAVAGLQNFCPDVLGSSDSLYNRVHQMVAVQSFQVVATGWGYAHLKVDLEKVENEGLLEQFWESFVFSYLANLARKEMRKGPGAVAAAIADSNVYRRRQELGLHRKDFLVAELFPAHTIRILEDVECHSDDEGPVANPADPRNPKYNINKKTARNPYITDFFRELDQRRFNAADGLGKAQYLVKERNRAYTEADAKDTKISRRFPPNATVDWFDPEYFNKLPVSIRALYRDAGVALPLPARAQENWQKLSEDDFMAEYGDEVLGLYSFPTDSDMERGDEDEVDDMMQDDT</sequence>
<dbReference type="AlphaFoldDB" id="A0AAD6ZI92"/>
<reference evidence="2" key="1">
    <citation type="submission" date="2023-03" db="EMBL/GenBank/DDBJ databases">
        <title>Massive genome expansion in bonnet fungi (Mycena s.s.) driven by repeated elements and novel gene families across ecological guilds.</title>
        <authorList>
            <consortium name="Lawrence Berkeley National Laboratory"/>
            <person name="Harder C.B."/>
            <person name="Miyauchi S."/>
            <person name="Viragh M."/>
            <person name="Kuo A."/>
            <person name="Thoen E."/>
            <person name="Andreopoulos B."/>
            <person name="Lu D."/>
            <person name="Skrede I."/>
            <person name="Drula E."/>
            <person name="Henrissat B."/>
            <person name="Morin E."/>
            <person name="Kohler A."/>
            <person name="Barry K."/>
            <person name="LaButti K."/>
            <person name="Morin E."/>
            <person name="Salamov A."/>
            <person name="Lipzen A."/>
            <person name="Mereny Z."/>
            <person name="Hegedus B."/>
            <person name="Baldrian P."/>
            <person name="Stursova M."/>
            <person name="Weitz H."/>
            <person name="Taylor A."/>
            <person name="Grigoriev I.V."/>
            <person name="Nagy L.G."/>
            <person name="Martin F."/>
            <person name="Kauserud H."/>
        </authorList>
    </citation>
    <scope>NUCLEOTIDE SEQUENCE</scope>
    <source>
        <strain evidence="2">CBHHK002</strain>
    </source>
</reference>
<keyword evidence="3" id="KW-1185">Reference proteome</keyword>
<evidence type="ECO:0000256" key="1">
    <source>
        <dbReference type="SAM" id="MobiDB-lite"/>
    </source>
</evidence>
<name>A0AAD6ZI92_9AGAR</name>
<dbReference type="EMBL" id="JARIHO010000047">
    <property type="protein sequence ID" value="KAJ7323339.1"/>
    <property type="molecule type" value="Genomic_DNA"/>
</dbReference>
<proteinExistence type="predicted"/>